<keyword evidence="4" id="KW-1185">Reference proteome</keyword>
<evidence type="ECO:0000313" key="4">
    <source>
        <dbReference type="Proteomes" id="UP000030689"/>
    </source>
</evidence>
<protein>
    <recommendedName>
        <fullName evidence="5">DUF1216 domain-containing protein</fullName>
    </recommendedName>
</protein>
<keyword evidence="2" id="KW-0732">Signal</keyword>
<name>V4KJN6_EUTSA</name>
<dbReference type="PANTHER" id="PTHR31607">
    <property type="entry name" value="DUF1216 DOMAIN-CONTAINING PROTEIN-RELATED"/>
    <property type="match status" value="1"/>
</dbReference>
<feature type="chain" id="PRO_5004720884" description="DUF1216 domain-containing protein" evidence="2">
    <location>
        <begin position="25"/>
        <end position="409"/>
    </location>
</feature>
<evidence type="ECO:0000256" key="2">
    <source>
        <dbReference type="SAM" id="SignalP"/>
    </source>
</evidence>
<proteinExistence type="predicted"/>
<keyword evidence="1" id="KW-1133">Transmembrane helix</keyword>
<dbReference type="KEGG" id="eus:EUTSA_v10004320mg"/>
<dbReference type="PANTHER" id="PTHR31607:SF23">
    <property type="entry name" value="DUF1216 DOMAIN-CONTAINING PROTEIN"/>
    <property type="match status" value="1"/>
</dbReference>
<organism evidence="3 4">
    <name type="scientific">Eutrema salsugineum</name>
    <name type="common">Saltwater cress</name>
    <name type="synonym">Sisymbrium salsugineum</name>
    <dbReference type="NCBI Taxonomy" id="72664"/>
    <lineage>
        <taxon>Eukaryota</taxon>
        <taxon>Viridiplantae</taxon>
        <taxon>Streptophyta</taxon>
        <taxon>Embryophyta</taxon>
        <taxon>Tracheophyta</taxon>
        <taxon>Spermatophyta</taxon>
        <taxon>Magnoliopsida</taxon>
        <taxon>eudicotyledons</taxon>
        <taxon>Gunneridae</taxon>
        <taxon>Pentapetalae</taxon>
        <taxon>rosids</taxon>
        <taxon>malvids</taxon>
        <taxon>Brassicales</taxon>
        <taxon>Brassicaceae</taxon>
        <taxon>Eutremeae</taxon>
        <taxon>Eutrema</taxon>
    </lineage>
</organism>
<keyword evidence="1" id="KW-0812">Transmembrane</keyword>
<gene>
    <name evidence="3" type="ORF">EUTSA_v10004320mg</name>
</gene>
<sequence length="409" mass="46141">MAKISIALCLMLLVALSDVYETEAQGTFSLPDYLELFPKMSKDFEPYASKGLLDFAGVLEGKSPATVEFKNFFTKLIDYISNCFKPASSGPINIQAEISEKSQQLFMAMFALNGTKEGTSFDSWRLIEGLVSMEKVSVEMKKSTSKEISSQQWDKLLGSMTEWVRRIGLFVKTVSEINGKLIDLSQFDIDIGPTYLSLSKEVGNKTQESFSLPLYLGNFPKIGKDFEPFAYKGMSDFVSDLEVKCLANVEFKDFFAKLNDYMAGFKTLSPDESYSIESINITDKAMKLFIASSALNGTKIGTSDPWRLVDGLLSMGEVLVEMENSGLKEITFEQKRELTWSMGFYHRTLSRLLLIVLAFALLSHGRRRCRRQILFLLISSKKGANWKNETFGEMKEDTREIFFSNFTCG</sequence>
<dbReference type="Proteomes" id="UP000030689">
    <property type="component" value="Unassembled WGS sequence"/>
</dbReference>
<dbReference type="EMBL" id="KI517748">
    <property type="protein sequence ID" value="ESQ31434.1"/>
    <property type="molecule type" value="Genomic_DNA"/>
</dbReference>
<keyword evidence="1" id="KW-0472">Membrane</keyword>
<reference evidence="3 4" key="1">
    <citation type="journal article" date="2013" name="Front. Plant Sci.">
        <title>The Reference Genome of the Halophytic Plant Eutrema salsugineum.</title>
        <authorList>
            <person name="Yang R."/>
            <person name="Jarvis D.E."/>
            <person name="Chen H."/>
            <person name="Beilstein M.A."/>
            <person name="Grimwood J."/>
            <person name="Jenkins J."/>
            <person name="Shu S."/>
            <person name="Prochnik S."/>
            <person name="Xin M."/>
            <person name="Ma C."/>
            <person name="Schmutz J."/>
            <person name="Wing R.A."/>
            <person name="Mitchell-Olds T."/>
            <person name="Schumaker K.S."/>
            <person name="Wang X."/>
        </authorList>
    </citation>
    <scope>NUCLEOTIDE SEQUENCE [LARGE SCALE GENOMIC DNA]</scope>
</reference>
<evidence type="ECO:0000313" key="3">
    <source>
        <dbReference type="EMBL" id="ESQ31434.1"/>
    </source>
</evidence>
<evidence type="ECO:0008006" key="5">
    <source>
        <dbReference type="Google" id="ProtNLM"/>
    </source>
</evidence>
<evidence type="ECO:0000256" key="1">
    <source>
        <dbReference type="SAM" id="Phobius"/>
    </source>
</evidence>
<dbReference type="AlphaFoldDB" id="V4KJN6"/>
<feature type="signal peptide" evidence="2">
    <location>
        <begin position="1"/>
        <end position="24"/>
    </location>
</feature>
<dbReference type="OMA" id="TEWVRRI"/>
<feature type="transmembrane region" description="Helical" evidence="1">
    <location>
        <begin position="344"/>
        <end position="362"/>
    </location>
</feature>
<dbReference type="Gramene" id="ESQ31434">
    <property type="protein sequence ID" value="ESQ31434"/>
    <property type="gene ID" value="EUTSA_v10004320mg"/>
</dbReference>
<accession>V4KJN6</accession>